<dbReference type="EMBL" id="LAOI01000001">
    <property type="protein sequence ID" value="KJV89338.1"/>
    <property type="molecule type" value="Genomic_DNA"/>
</dbReference>
<feature type="signal peptide" evidence="2">
    <location>
        <begin position="1"/>
        <end position="21"/>
    </location>
</feature>
<keyword evidence="4" id="KW-1185">Reference proteome</keyword>
<dbReference type="RefSeq" id="WP_045798773.1">
    <property type="nucleotide sequence ID" value="NZ_LAOI01000001.1"/>
</dbReference>
<evidence type="ECO:0000313" key="4">
    <source>
        <dbReference type="Proteomes" id="UP000033661"/>
    </source>
</evidence>
<dbReference type="Gene3D" id="3.40.50.1000">
    <property type="entry name" value="HAD superfamily/HAD-like"/>
    <property type="match status" value="1"/>
</dbReference>
<reference evidence="3 4" key="1">
    <citation type="submission" date="2015-02" db="EMBL/GenBank/DDBJ databases">
        <title>Genome Sequencing of Rickettsiales.</title>
        <authorList>
            <person name="Daugherty S.C."/>
            <person name="Su Q."/>
            <person name="Abolude K."/>
            <person name="Beier-Sexton M."/>
            <person name="Carlyon J.A."/>
            <person name="Carter R."/>
            <person name="Day N.P."/>
            <person name="Dumler S.J."/>
            <person name="Dyachenko V."/>
            <person name="Godinez A."/>
            <person name="Kurtti T.J."/>
            <person name="Lichay M."/>
            <person name="Mullins K.E."/>
            <person name="Ott S."/>
            <person name="Pappas-Brown V."/>
            <person name="Paris D.H."/>
            <person name="Patel P."/>
            <person name="Richards A.L."/>
            <person name="Sadzewicz L."/>
            <person name="Sears K."/>
            <person name="Seidman D."/>
            <person name="Sengamalay N."/>
            <person name="Stenos J."/>
            <person name="Tallon L.J."/>
            <person name="Vincent G."/>
            <person name="Fraser C.M."/>
            <person name="Munderloh U."/>
            <person name="Dunning-Hotopp J.C."/>
        </authorList>
    </citation>
    <scope>NUCLEOTIDE SEQUENCE [LARGE SCALE GENOMIC DNA]</scope>
    <source>
        <strain evidence="3 4">RML An4</strain>
    </source>
</reference>
<evidence type="ECO:0000256" key="2">
    <source>
        <dbReference type="SAM" id="SignalP"/>
    </source>
</evidence>
<keyword evidence="1 2" id="KW-0732">Signal</keyword>
<dbReference type="AlphaFoldDB" id="A0A0F3Q9W4"/>
<comment type="caution">
    <text evidence="3">The sequence shown here is derived from an EMBL/GenBank/DDBJ whole genome shotgun (WGS) entry which is preliminary data.</text>
</comment>
<accession>A0A0F3Q9W4</accession>
<dbReference type="PATRIC" id="fig|1359193.3.peg.297"/>
<dbReference type="InterPro" id="IPR022565">
    <property type="entry name" value="DUF2608"/>
</dbReference>
<dbReference type="SUPFAM" id="SSF56784">
    <property type="entry name" value="HAD-like"/>
    <property type="match status" value="1"/>
</dbReference>
<evidence type="ECO:0000313" key="3">
    <source>
        <dbReference type="EMBL" id="KJV89338.1"/>
    </source>
</evidence>
<dbReference type="InterPro" id="IPR023214">
    <property type="entry name" value="HAD_sf"/>
</dbReference>
<evidence type="ECO:0000256" key="1">
    <source>
        <dbReference type="ARBA" id="ARBA00022729"/>
    </source>
</evidence>
<feature type="chain" id="PRO_5002465595" evidence="2">
    <location>
        <begin position="22"/>
        <end position="276"/>
    </location>
</feature>
<dbReference type="InterPro" id="IPR036412">
    <property type="entry name" value="HAD-like_sf"/>
</dbReference>
<proteinExistence type="predicted"/>
<organism evidence="3 4">
    <name type="scientific">Rickettsia bellii str. RML An4</name>
    <dbReference type="NCBI Taxonomy" id="1359193"/>
    <lineage>
        <taxon>Bacteria</taxon>
        <taxon>Pseudomonadati</taxon>
        <taxon>Pseudomonadota</taxon>
        <taxon>Alphaproteobacteria</taxon>
        <taxon>Rickettsiales</taxon>
        <taxon>Rickettsiaceae</taxon>
        <taxon>Rickettsieae</taxon>
        <taxon>Rickettsia</taxon>
        <taxon>belli group</taxon>
    </lineage>
</organism>
<protein>
    <submittedName>
        <fullName evidence="3">Uncharacterized protein</fullName>
    </submittedName>
</protein>
<name>A0A0F3Q9W4_RICBE</name>
<dbReference type="Pfam" id="PF11019">
    <property type="entry name" value="DUF2608"/>
    <property type="match status" value="1"/>
</dbReference>
<gene>
    <name evidence="3" type="ORF">RBEAN4_0314</name>
</gene>
<sequence length="276" mass="31970">MNKMKPLNFILLSLFCLSANCFGDIIPTNDFKVIEEYVNKADKDTLVIFDVDDVLAMPTDEFAFNAPVRVELTQKLRERYTKDELKYLYSCIFERRTAQPVDPNMRGLIKGLEQRNIPAIALTGWWTGKYGKIAKMENLRFDALKDVDISFINTSPFKEDATFPEFENENGIPMLISGVILTASVDKGLVLKAALEKYNLHFKKIIFIDDSLKYLESVEKACLDMNIEFQGIHYGTTKIAPLPILDKEKEQLRYEILEKEHIWLLDKELEERIRNK</sequence>
<dbReference type="Proteomes" id="UP000033661">
    <property type="component" value="Unassembled WGS sequence"/>
</dbReference>